<dbReference type="FunFam" id="3.40.50.300:FF:000194">
    <property type="entry name" value="Sulfotransferase"/>
    <property type="match status" value="1"/>
</dbReference>
<keyword evidence="8" id="KW-0472">Membrane</keyword>
<evidence type="ECO:0000256" key="5">
    <source>
        <dbReference type="ARBA" id="ARBA00022968"/>
    </source>
</evidence>
<evidence type="ECO:0000313" key="17">
    <source>
        <dbReference type="Proteomes" id="UP000694570"/>
    </source>
</evidence>
<dbReference type="SUPFAM" id="SSF52540">
    <property type="entry name" value="P-loop containing nucleoside triphosphate hydrolases"/>
    <property type="match status" value="1"/>
</dbReference>
<dbReference type="InterPro" id="IPR000863">
    <property type="entry name" value="Sulfotransferase_dom"/>
</dbReference>
<dbReference type="InterPro" id="IPR037359">
    <property type="entry name" value="NST/OST"/>
</dbReference>
<evidence type="ECO:0000256" key="9">
    <source>
        <dbReference type="ARBA" id="ARBA00023157"/>
    </source>
</evidence>
<evidence type="ECO:0000256" key="1">
    <source>
        <dbReference type="ARBA" id="ARBA00004323"/>
    </source>
</evidence>
<dbReference type="GO" id="GO:0008146">
    <property type="term" value="F:sulfotransferase activity"/>
    <property type="evidence" value="ECO:0007669"/>
    <property type="project" value="InterPro"/>
</dbReference>
<feature type="compositionally biased region" description="Basic residues" evidence="14">
    <location>
        <begin position="506"/>
        <end position="516"/>
    </location>
</feature>
<feature type="region of interest" description="Disordered" evidence="14">
    <location>
        <begin position="126"/>
        <end position="155"/>
    </location>
</feature>
<protein>
    <recommendedName>
        <fullName evidence="15">Sulfotransferase domain-containing protein</fullName>
    </recommendedName>
</protein>
<keyword evidence="10" id="KW-0325">Glycoprotein</keyword>
<keyword evidence="5" id="KW-0735">Signal-anchor</keyword>
<keyword evidence="7" id="KW-0333">Golgi apparatus</keyword>
<evidence type="ECO:0000259" key="15">
    <source>
        <dbReference type="Pfam" id="PF00685"/>
    </source>
</evidence>
<name>A0A8D0X8W5_PIG</name>
<evidence type="ECO:0000256" key="14">
    <source>
        <dbReference type="SAM" id="MobiDB-lite"/>
    </source>
</evidence>
<evidence type="ECO:0000256" key="8">
    <source>
        <dbReference type="ARBA" id="ARBA00023136"/>
    </source>
</evidence>
<evidence type="ECO:0000256" key="12">
    <source>
        <dbReference type="PIRSR" id="PIRSR637359-2"/>
    </source>
</evidence>
<evidence type="ECO:0000256" key="2">
    <source>
        <dbReference type="ARBA" id="ARBA00005771"/>
    </source>
</evidence>
<dbReference type="AlphaFoldDB" id="A0A8D0X8W5"/>
<feature type="compositionally biased region" description="Low complexity" evidence="14">
    <location>
        <begin position="182"/>
        <end position="191"/>
    </location>
</feature>
<dbReference type="Proteomes" id="UP000694570">
    <property type="component" value="Unplaced"/>
</dbReference>
<evidence type="ECO:0000313" key="16">
    <source>
        <dbReference type="Ensembl" id="ENSSSCP00030032313.1"/>
    </source>
</evidence>
<dbReference type="Pfam" id="PF00685">
    <property type="entry name" value="Sulfotransfer_1"/>
    <property type="match status" value="1"/>
</dbReference>
<feature type="compositionally biased region" description="Pro residues" evidence="14">
    <location>
        <begin position="409"/>
        <end position="420"/>
    </location>
</feature>
<feature type="region of interest" description="Disordered" evidence="14">
    <location>
        <begin position="172"/>
        <end position="308"/>
    </location>
</feature>
<feature type="disulfide bond" evidence="13">
    <location>
        <begin position="765"/>
        <end position="777"/>
    </location>
</feature>
<feature type="compositionally biased region" description="Low complexity" evidence="14">
    <location>
        <begin position="257"/>
        <end position="268"/>
    </location>
</feature>
<feature type="domain" description="Sulfotransferase" evidence="15">
    <location>
        <begin position="567"/>
        <end position="807"/>
    </location>
</feature>
<accession>A0A8D0X8W5</accession>
<dbReference type="GO" id="GO:0000139">
    <property type="term" value="C:Golgi membrane"/>
    <property type="evidence" value="ECO:0007669"/>
    <property type="project" value="UniProtKB-SubCell"/>
</dbReference>
<feature type="binding site" evidence="12">
    <location>
        <position position="665"/>
    </location>
    <ligand>
        <name>3'-phosphoadenylyl sulfate</name>
        <dbReference type="ChEBI" id="CHEBI:58339"/>
    </ligand>
</feature>
<feature type="compositionally biased region" description="Low complexity" evidence="14">
    <location>
        <begin position="29"/>
        <end position="41"/>
    </location>
</feature>
<feature type="binding site" evidence="12">
    <location>
        <begin position="782"/>
        <end position="786"/>
    </location>
    <ligand>
        <name>3'-phosphoadenylyl sulfate</name>
        <dbReference type="ChEBI" id="CHEBI:58339"/>
    </ligand>
</feature>
<evidence type="ECO:0000256" key="4">
    <source>
        <dbReference type="ARBA" id="ARBA00022692"/>
    </source>
</evidence>
<comment type="subcellular location">
    <subcellularLocation>
        <location evidence="1">Golgi apparatus membrane</location>
        <topology evidence="1">Single-pass type II membrane protein</topology>
    </subcellularLocation>
</comment>
<evidence type="ECO:0000256" key="13">
    <source>
        <dbReference type="PIRSR" id="PIRSR637359-3"/>
    </source>
</evidence>
<dbReference type="Ensembl" id="ENSSSCT00030070808.1">
    <property type="protein sequence ID" value="ENSSSCP00030032313.1"/>
    <property type="gene ID" value="ENSSSCG00030050814.1"/>
</dbReference>
<proteinExistence type="inferred from homology"/>
<evidence type="ECO:0000256" key="3">
    <source>
        <dbReference type="ARBA" id="ARBA00022679"/>
    </source>
</evidence>
<evidence type="ECO:0000256" key="11">
    <source>
        <dbReference type="PIRSR" id="PIRSR637359-1"/>
    </source>
</evidence>
<keyword evidence="6" id="KW-1133">Transmembrane helix</keyword>
<reference evidence="16" key="1">
    <citation type="submission" date="2025-08" db="UniProtKB">
        <authorList>
            <consortium name="Ensembl"/>
        </authorList>
    </citation>
    <scope>IDENTIFICATION</scope>
</reference>
<feature type="region of interest" description="Disordered" evidence="14">
    <location>
        <begin position="506"/>
        <end position="555"/>
    </location>
</feature>
<keyword evidence="3" id="KW-0808">Transferase</keyword>
<dbReference type="Gene3D" id="3.40.50.300">
    <property type="entry name" value="P-loop containing nucleotide triphosphate hydrolases"/>
    <property type="match status" value="1"/>
</dbReference>
<keyword evidence="9 13" id="KW-1015">Disulfide bond</keyword>
<dbReference type="PANTHER" id="PTHR10605">
    <property type="entry name" value="HEPARAN SULFATE SULFOTRANSFERASE"/>
    <property type="match status" value="1"/>
</dbReference>
<organism evidence="16 17">
    <name type="scientific">Sus scrofa</name>
    <name type="common">Pig</name>
    <dbReference type="NCBI Taxonomy" id="9823"/>
    <lineage>
        <taxon>Eukaryota</taxon>
        <taxon>Metazoa</taxon>
        <taxon>Chordata</taxon>
        <taxon>Craniata</taxon>
        <taxon>Vertebrata</taxon>
        <taxon>Euteleostomi</taxon>
        <taxon>Mammalia</taxon>
        <taxon>Eutheria</taxon>
        <taxon>Laurasiatheria</taxon>
        <taxon>Artiodactyla</taxon>
        <taxon>Suina</taxon>
        <taxon>Suidae</taxon>
        <taxon>Sus</taxon>
    </lineage>
</organism>
<dbReference type="InterPro" id="IPR027417">
    <property type="entry name" value="P-loop_NTPase"/>
</dbReference>
<sequence length="820" mass="87441">MGAWRAARSREQPPTKLPKVWGGGGGAGRAKAVVAQGAGKQSAGDPEGSGLRRAEAERMGAPDGARLAGWKSGPRDPAAQAVSQRSRERCSPARLQGGQAAGWGGRRWAGCGRGVAAVAPALSDVIGRPPRGPRHLFSVAPRPPQRAPPGAGPAQAVDVTAKFAALGTPTCGGDDGLGGSGAAASAVAAAADRSRAARLQLVAPRWGPRAAGAARRARRGRWLPPGQRNSGDQAPEPRGTEAGRRPRKPRLGGTVPAAVWSARSSSAREPSILSTGPSEGCTVAEPGPLPRGCSGPGLRRTPWPPPPRPLFRRLSGNWGAERGPSLRTWASLRRWFLKHSTASPFPPPRPVAGIPRGARGAPAAAAAWAARTSAGAQGDVASVQRAGPLGGCHGTWRSSSLGWPARCPTSPPARMAPPDPAGAHPTLPEPLSRRIFRKFLLMLCSLLTSLYVFYCLAERCQTLSRPVVGLSGGGEEAGAPGRSVPAGGLGELAAWPAAARKKRLLQVQPWRKHRPPAPHGDGEEAAWEEEPPGLAGSPGGSGAGSSVAEPPPGTLALLLDEGSKQLPQAIIIGVKKGGTRALLEFLRVHPDVRAVGAEPHFFDRSYDKGLAWYRDLMPRTLDGQITMEKTPSYFVTREAPARISAMSKATKLIVVVRDPVTRAVSDYTQTLSKRPDIPTFESLTFRNRSAGLIDTSWSAIQIGLYAKHLEHWLRHFPLRQMLFVSGERLIRDPAGELGRVQDFLGLKRIISDKHFYFNQTKGFPCLKKAEGSGRPHCLGKTKGRPHPEIEREVLRRLRDFYRPFNRKFYQMTGQDFGWDG</sequence>
<feature type="binding site" evidence="12">
    <location>
        <position position="657"/>
    </location>
    <ligand>
        <name>3'-phosphoadenylyl sulfate</name>
        <dbReference type="ChEBI" id="CHEBI:58339"/>
    </ligand>
</feature>
<feature type="compositionally biased region" description="Basic and acidic residues" evidence="14">
    <location>
        <begin position="50"/>
        <end position="60"/>
    </location>
</feature>
<feature type="region of interest" description="Disordered" evidence="14">
    <location>
        <begin position="407"/>
        <end position="427"/>
    </location>
</feature>
<evidence type="ECO:0000256" key="7">
    <source>
        <dbReference type="ARBA" id="ARBA00023034"/>
    </source>
</evidence>
<keyword evidence="4" id="KW-0812">Transmembrane</keyword>
<evidence type="ECO:0000256" key="10">
    <source>
        <dbReference type="ARBA" id="ARBA00023180"/>
    </source>
</evidence>
<feature type="active site" description="For sulfotransferase activity" evidence="11">
    <location>
        <position position="576"/>
    </location>
</feature>
<comment type="similarity">
    <text evidence="2">Belongs to the sulfotransferase 1 family.</text>
</comment>
<feature type="compositionally biased region" description="Low complexity" evidence="14">
    <location>
        <begin position="203"/>
        <end position="214"/>
    </location>
</feature>
<dbReference type="PANTHER" id="PTHR10605:SF64">
    <property type="entry name" value="HEPARAN SULFATE GLUCOSAMINE 3-O-SULFOTRANSFERASE 3A1"/>
    <property type="match status" value="1"/>
</dbReference>
<evidence type="ECO:0000256" key="6">
    <source>
        <dbReference type="ARBA" id="ARBA00022989"/>
    </source>
</evidence>
<feature type="region of interest" description="Disordered" evidence="14">
    <location>
        <begin position="1"/>
        <end position="105"/>
    </location>
</feature>
<feature type="compositionally biased region" description="Pro residues" evidence="14">
    <location>
        <begin position="141"/>
        <end position="151"/>
    </location>
</feature>
<feature type="binding site" evidence="12">
    <location>
        <begin position="576"/>
        <end position="580"/>
    </location>
    <ligand>
        <name>3'-phosphoadenylyl sulfate</name>
        <dbReference type="ChEBI" id="CHEBI:58339"/>
    </ligand>
</feature>